<protein>
    <recommendedName>
        <fullName evidence="1">Orc1-like AAA ATPase domain-containing protein</fullName>
    </recommendedName>
</protein>
<dbReference type="AlphaFoldDB" id="A0A124I0H5"/>
<sequence length="73" mass="7451">MRVTNPLLVGVTSPLVGRDRDLEWVSGFLTHTDSGGALLLSGEPGVGKTALLDAVAKSAVDAGTRVLRAAGVH</sequence>
<dbReference type="InterPro" id="IPR027417">
    <property type="entry name" value="P-loop_NTPase"/>
</dbReference>
<evidence type="ECO:0000313" key="2">
    <source>
        <dbReference type="EMBL" id="KUN74216.1"/>
    </source>
</evidence>
<evidence type="ECO:0000259" key="1">
    <source>
        <dbReference type="Pfam" id="PF13191"/>
    </source>
</evidence>
<dbReference type="InterPro" id="IPR041664">
    <property type="entry name" value="AAA_16"/>
</dbReference>
<gene>
    <name evidence="2" type="ORF">AQJ46_01175</name>
</gene>
<proteinExistence type="predicted"/>
<name>A0A124I0H5_9ACTN</name>
<accession>A0A124I0H5</accession>
<reference evidence="2 3" key="1">
    <citation type="submission" date="2015-10" db="EMBL/GenBank/DDBJ databases">
        <title>Draft genome sequence of Streptomyces canus DSM 40017, type strain for the species Streptomyces canus.</title>
        <authorList>
            <person name="Ruckert C."/>
            <person name="Winkler A."/>
            <person name="Kalinowski J."/>
            <person name="Kampfer P."/>
            <person name="Glaeser S."/>
        </authorList>
    </citation>
    <scope>NUCLEOTIDE SEQUENCE [LARGE SCALE GENOMIC DNA]</scope>
    <source>
        <strain evidence="2 3">DSM 40017</strain>
    </source>
</reference>
<dbReference type="RefSeq" id="WP_059203761.1">
    <property type="nucleotide sequence ID" value="NZ_KQ948656.1"/>
</dbReference>
<dbReference type="Gene3D" id="3.40.50.300">
    <property type="entry name" value="P-loop containing nucleotide triphosphate hydrolases"/>
    <property type="match status" value="1"/>
</dbReference>
<dbReference type="Pfam" id="PF13191">
    <property type="entry name" value="AAA_16"/>
    <property type="match status" value="1"/>
</dbReference>
<dbReference type="CDD" id="cd00009">
    <property type="entry name" value="AAA"/>
    <property type="match status" value="1"/>
</dbReference>
<dbReference type="EMBL" id="LMWU01000001">
    <property type="protein sequence ID" value="KUN74216.1"/>
    <property type="molecule type" value="Genomic_DNA"/>
</dbReference>
<evidence type="ECO:0000313" key="3">
    <source>
        <dbReference type="Proteomes" id="UP000053669"/>
    </source>
</evidence>
<dbReference type="SUPFAM" id="SSF52540">
    <property type="entry name" value="P-loop containing nucleoside triphosphate hydrolases"/>
    <property type="match status" value="1"/>
</dbReference>
<dbReference type="Proteomes" id="UP000053669">
    <property type="component" value="Unassembled WGS sequence"/>
</dbReference>
<feature type="domain" description="Orc1-like AAA ATPase" evidence="1">
    <location>
        <begin position="14"/>
        <end position="70"/>
    </location>
</feature>
<organism evidence="2 3">
    <name type="scientific">Streptomyces canus</name>
    <dbReference type="NCBI Taxonomy" id="58343"/>
    <lineage>
        <taxon>Bacteria</taxon>
        <taxon>Bacillati</taxon>
        <taxon>Actinomycetota</taxon>
        <taxon>Actinomycetes</taxon>
        <taxon>Kitasatosporales</taxon>
        <taxon>Streptomycetaceae</taxon>
        <taxon>Streptomyces</taxon>
        <taxon>Streptomyces aurantiacus group</taxon>
    </lineage>
</organism>
<comment type="caution">
    <text evidence="2">The sequence shown here is derived from an EMBL/GenBank/DDBJ whole genome shotgun (WGS) entry which is preliminary data.</text>
</comment>